<gene>
    <name evidence="1" type="ORF">F511_12981</name>
</gene>
<dbReference type="GO" id="GO:0016301">
    <property type="term" value="F:kinase activity"/>
    <property type="evidence" value="ECO:0007669"/>
    <property type="project" value="UniProtKB-KW"/>
</dbReference>
<evidence type="ECO:0000313" key="1">
    <source>
        <dbReference type="EMBL" id="KZV33467.1"/>
    </source>
</evidence>
<protein>
    <submittedName>
        <fullName evidence="1">Putative membrane-associated kinase regulator 6-like</fullName>
    </submittedName>
</protein>
<name>A0A2Z7BHF8_9LAMI</name>
<dbReference type="InterPro" id="IPR044699">
    <property type="entry name" value="MAKR6"/>
</dbReference>
<dbReference type="PANTHER" id="PTHR34576">
    <property type="entry name" value="MEMBRANE-ASSOCIATED KINASE REGULATOR 6-RELATED"/>
    <property type="match status" value="1"/>
</dbReference>
<accession>A0A2Z7BHF8</accession>
<dbReference type="AlphaFoldDB" id="A0A2Z7BHF8"/>
<reference evidence="1 2" key="1">
    <citation type="journal article" date="2015" name="Proc. Natl. Acad. Sci. U.S.A.">
        <title>The resurrection genome of Boea hygrometrica: A blueprint for survival of dehydration.</title>
        <authorList>
            <person name="Xiao L."/>
            <person name="Yang G."/>
            <person name="Zhang L."/>
            <person name="Yang X."/>
            <person name="Zhao S."/>
            <person name="Ji Z."/>
            <person name="Zhou Q."/>
            <person name="Hu M."/>
            <person name="Wang Y."/>
            <person name="Chen M."/>
            <person name="Xu Y."/>
            <person name="Jin H."/>
            <person name="Xiao X."/>
            <person name="Hu G."/>
            <person name="Bao F."/>
            <person name="Hu Y."/>
            <person name="Wan P."/>
            <person name="Li L."/>
            <person name="Deng X."/>
            <person name="Kuang T."/>
            <person name="Xiang C."/>
            <person name="Zhu J.K."/>
            <person name="Oliver M.J."/>
            <person name="He Y."/>
        </authorList>
    </citation>
    <scope>NUCLEOTIDE SEQUENCE [LARGE SCALE GENOMIC DNA]</scope>
    <source>
        <strain evidence="2">cv. XS01</strain>
    </source>
</reference>
<keyword evidence="1" id="KW-0418">Kinase</keyword>
<sequence>MDTTLQCPSIESFSYSWLANLNPESYLASNDDEASYYHDEAPFIEMDPRLPPSKRFIRVSSDLGFDFPVSESPLSLVHADEVISNGTLVPILIKDSKRDRLGSEECHVTTTTVPLSTQKTLHSSSRVVRVSLRRCRRLSQRWFHKYLKFLFRPFFCKRRVISEFGHMNKKWGFSAATSPRSSSVTYSADDNWRRSCDSESSIYEAVLHCKRTHGN</sequence>
<dbReference type="PANTHER" id="PTHR34576:SF2">
    <property type="entry name" value="MEMBRANE-ASSOCIATED KINASE REGULATOR 6-RELATED"/>
    <property type="match status" value="1"/>
</dbReference>
<keyword evidence="2" id="KW-1185">Reference proteome</keyword>
<dbReference type="EMBL" id="KV005783">
    <property type="protein sequence ID" value="KZV33467.1"/>
    <property type="molecule type" value="Genomic_DNA"/>
</dbReference>
<dbReference type="OrthoDB" id="1913205at2759"/>
<keyword evidence="1" id="KW-0808">Transferase</keyword>
<evidence type="ECO:0000313" key="2">
    <source>
        <dbReference type="Proteomes" id="UP000250235"/>
    </source>
</evidence>
<organism evidence="1 2">
    <name type="scientific">Dorcoceras hygrometricum</name>
    <dbReference type="NCBI Taxonomy" id="472368"/>
    <lineage>
        <taxon>Eukaryota</taxon>
        <taxon>Viridiplantae</taxon>
        <taxon>Streptophyta</taxon>
        <taxon>Embryophyta</taxon>
        <taxon>Tracheophyta</taxon>
        <taxon>Spermatophyta</taxon>
        <taxon>Magnoliopsida</taxon>
        <taxon>eudicotyledons</taxon>
        <taxon>Gunneridae</taxon>
        <taxon>Pentapetalae</taxon>
        <taxon>asterids</taxon>
        <taxon>lamiids</taxon>
        <taxon>Lamiales</taxon>
        <taxon>Gesneriaceae</taxon>
        <taxon>Didymocarpoideae</taxon>
        <taxon>Trichosporeae</taxon>
        <taxon>Loxocarpinae</taxon>
        <taxon>Dorcoceras</taxon>
    </lineage>
</organism>
<proteinExistence type="predicted"/>
<dbReference type="Proteomes" id="UP000250235">
    <property type="component" value="Unassembled WGS sequence"/>
</dbReference>